<sequence length="187" mass="20418">MTAAIDAVEGDPEGYPGLTAAEARRVADEVWSAALTRQESWSDEGDYTPLSAAFADLAEAGIVARMDFTCCQTCGHAEIADERPDEATWGYAFFHQQDSEGLEPGGSDLFLAFGTFRPVDGLDPDLVGRARDGDQDARQEVAELSDVRVATLIADTLRRHGLRVDWDGTARTRICVTGLDWRKRLPV</sequence>
<dbReference type="RefSeq" id="WP_090854670.1">
    <property type="nucleotide sequence ID" value="NZ_FMZM01000005.1"/>
</dbReference>
<reference evidence="2 3" key="1">
    <citation type="submission" date="2016-10" db="EMBL/GenBank/DDBJ databases">
        <authorList>
            <person name="de Groot N.N."/>
        </authorList>
    </citation>
    <scope>NUCLEOTIDE SEQUENCE [LARGE SCALE GENOMIC DNA]</scope>
    <source>
        <strain evidence="2 3">CGMCC 4.6858</strain>
    </source>
</reference>
<dbReference type="EMBL" id="FMZM01000005">
    <property type="protein sequence ID" value="SDC96021.1"/>
    <property type="molecule type" value="Genomic_DNA"/>
</dbReference>
<dbReference type="OrthoDB" id="5515732at2"/>
<dbReference type="Proteomes" id="UP000199034">
    <property type="component" value="Unassembled WGS sequence"/>
</dbReference>
<organism evidence="2 3">
    <name type="scientific">Nocardioides lianchengensis</name>
    <dbReference type="NCBI Taxonomy" id="1045774"/>
    <lineage>
        <taxon>Bacteria</taxon>
        <taxon>Bacillati</taxon>
        <taxon>Actinomycetota</taxon>
        <taxon>Actinomycetes</taxon>
        <taxon>Propionibacteriales</taxon>
        <taxon>Nocardioidaceae</taxon>
        <taxon>Nocardioides</taxon>
    </lineage>
</organism>
<dbReference type="Pfam" id="PF21831">
    <property type="entry name" value="DUF6891"/>
    <property type="match status" value="1"/>
</dbReference>
<keyword evidence="3" id="KW-1185">Reference proteome</keyword>
<evidence type="ECO:0000259" key="1">
    <source>
        <dbReference type="Pfam" id="PF21831"/>
    </source>
</evidence>
<feature type="domain" description="DUF6891" evidence="1">
    <location>
        <begin position="16"/>
        <end position="185"/>
    </location>
</feature>
<dbReference type="AlphaFoldDB" id="A0A1G6QUP3"/>
<protein>
    <recommendedName>
        <fullName evidence="1">DUF6891 domain-containing protein</fullName>
    </recommendedName>
</protein>
<name>A0A1G6QUP3_9ACTN</name>
<dbReference type="STRING" id="1045774.SAMN05421872_10536"/>
<accession>A0A1G6QUP3</accession>
<evidence type="ECO:0000313" key="3">
    <source>
        <dbReference type="Proteomes" id="UP000199034"/>
    </source>
</evidence>
<proteinExistence type="predicted"/>
<gene>
    <name evidence="2" type="ORF">SAMN05421872_10536</name>
</gene>
<dbReference type="InterPro" id="IPR054186">
    <property type="entry name" value="DUF6891"/>
</dbReference>
<evidence type="ECO:0000313" key="2">
    <source>
        <dbReference type="EMBL" id="SDC96021.1"/>
    </source>
</evidence>